<dbReference type="GO" id="GO:0000444">
    <property type="term" value="C:MIS12/MIND type complex"/>
    <property type="evidence" value="ECO:0007669"/>
    <property type="project" value="TreeGrafter"/>
</dbReference>
<comment type="caution">
    <text evidence="11">The sequence shown here is derived from an EMBL/GenBank/DDBJ whole genome shotgun (WGS) entry which is preliminary data.</text>
</comment>
<dbReference type="Pfam" id="PF05859">
    <property type="entry name" value="Mis12"/>
    <property type="match status" value="1"/>
</dbReference>
<evidence type="ECO:0000256" key="8">
    <source>
        <dbReference type="ARBA" id="ARBA00023306"/>
    </source>
</evidence>
<keyword evidence="4" id="KW-0132">Cell division</keyword>
<feature type="compositionally biased region" description="Acidic residues" evidence="10">
    <location>
        <begin position="188"/>
        <end position="204"/>
    </location>
</feature>
<evidence type="ECO:0000256" key="4">
    <source>
        <dbReference type="ARBA" id="ARBA00022618"/>
    </source>
</evidence>
<accession>A0AAV9HHT4</accession>
<evidence type="ECO:0000256" key="2">
    <source>
        <dbReference type="ARBA" id="ARBA00008643"/>
    </source>
</evidence>
<organism evidence="11 12">
    <name type="scientific">Cladorrhinum samala</name>
    <dbReference type="NCBI Taxonomy" id="585594"/>
    <lineage>
        <taxon>Eukaryota</taxon>
        <taxon>Fungi</taxon>
        <taxon>Dikarya</taxon>
        <taxon>Ascomycota</taxon>
        <taxon>Pezizomycotina</taxon>
        <taxon>Sordariomycetes</taxon>
        <taxon>Sordariomycetidae</taxon>
        <taxon>Sordariales</taxon>
        <taxon>Podosporaceae</taxon>
        <taxon>Cladorrhinum</taxon>
    </lineage>
</organism>
<feature type="region of interest" description="Disordered" evidence="10">
    <location>
        <begin position="186"/>
        <end position="211"/>
    </location>
</feature>
<feature type="compositionally biased region" description="Low complexity" evidence="10">
    <location>
        <begin position="137"/>
        <end position="146"/>
    </location>
</feature>
<proteinExistence type="inferred from homology"/>
<evidence type="ECO:0000313" key="12">
    <source>
        <dbReference type="Proteomes" id="UP001321749"/>
    </source>
</evidence>
<dbReference type="Proteomes" id="UP001321749">
    <property type="component" value="Unassembled WGS sequence"/>
</dbReference>
<keyword evidence="8" id="KW-0131">Cell cycle</keyword>
<feature type="region of interest" description="Disordered" evidence="10">
    <location>
        <begin position="129"/>
        <end position="151"/>
    </location>
</feature>
<dbReference type="PANTHER" id="PTHR14527">
    <property type="entry name" value="PROTEIN MIS12 HOMOLOG"/>
    <property type="match status" value="1"/>
</dbReference>
<evidence type="ECO:0000256" key="1">
    <source>
        <dbReference type="ARBA" id="ARBA00004629"/>
    </source>
</evidence>
<dbReference type="InterPro" id="IPR008685">
    <property type="entry name" value="Centromere_Mis12"/>
</dbReference>
<dbReference type="GO" id="GO:0051301">
    <property type="term" value="P:cell division"/>
    <property type="evidence" value="ECO:0007669"/>
    <property type="project" value="UniProtKB-KW"/>
</dbReference>
<dbReference type="PANTHER" id="PTHR14527:SF2">
    <property type="entry name" value="PROTEIN MIS12 HOMOLOG"/>
    <property type="match status" value="1"/>
</dbReference>
<dbReference type="AlphaFoldDB" id="A0AAV9HHT4"/>
<protein>
    <submittedName>
        <fullName evidence="11">Mis12 protein-domain-containing protein</fullName>
    </submittedName>
</protein>
<keyword evidence="7" id="KW-0175">Coiled coil</keyword>
<keyword evidence="5" id="KW-0498">Mitosis</keyword>
<reference evidence="11" key="2">
    <citation type="submission" date="2023-06" db="EMBL/GenBank/DDBJ databases">
        <authorList>
            <consortium name="Lawrence Berkeley National Laboratory"/>
            <person name="Mondo S.J."/>
            <person name="Hensen N."/>
            <person name="Bonometti L."/>
            <person name="Westerberg I."/>
            <person name="Brannstrom I.O."/>
            <person name="Guillou S."/>
            <person name="Cros-Aarteil S."/>
            <person name="Calhoun S."/>
            <person name="Haridas S."/>
            <person name="Kuo A."/>
            <person name="Pangilinan J."/>
            <person name="Riley R."/>
            <person name="Labutti K."/>
            <person name="Andreopoulos B."/>
            <person name="Lipzen A."/>
            <person name="Chen C."/>
            <person name="Yanf M."/>
            <person name="Daum C."/>
            <person name="Ng V."/>
            <person name="Clum A."/>
            <person name="Steindorff A."/>
            <person name="Ohm R."/>
            <person name="Martin F."/>
            <person name="Silar P."/>
            <person name="Natvig D."/>
            <person name="Lalanne C."/>
            <person name="Gautier V."/>
            <person name="Ament-Velasquez S.L."/>
            <person name="Kruys A."/>
            <person name="Hutchinson M.I."/>
            <person name="Powell A.J."/>
            <person name="Barry K."/>
            <person name="Miller A.N."/>
            <person name="Grigoriev I.V."/>
            <person name="Debuchy R."/>
            <person name="Gladieux P."/>
            <person name="Thoren M.H."/>
            <person name="Johannesson H."/>
        </authorList>
    </citation>
    <scope>NUCLEOTIDE SEQUENCE</scope>
    <source>
        <strain evidence="11">PSN324</strain>
    </source>
</reference>
<keyword evidence="12" id="KW-1185">Reference proteome</keyword>
<dbReference type="GO" id="GO:0000070">
    <property type="term" value="P:mitotic sister chromatid segregation"/>
    <property type="evidence" value="ECO:0007669"/>
    <property type="project" value="TreeGrafter"/>
</dbReference>
<sequence>MASRSDTELLTEHFGYPPVSLLDQIINTLNALAERALSSIESGLLNAPPAALGFRPPKYPAPDAPEYDAATAHRQEVESGVHALETLLFASIDRDFDLFEIVVMRNVLTVSAGDIDWVTLQHYRDLDFGGDGDESESGSVESTTTGPVNDLRRRLQASLKLRVMLEAEKARNRGLLREMRRLVGSDVKEEEDTTEETAEEEEEGHGEGKRQGKAFGFLLGDLGLSGDKQTPVSTTAAFGVSQLEGLRQLSEDLRGVMKELGKDENDDQDEDEEKDKKKDWRRERLEYIEGATRRHLQQVRGLELGENGEVRGEEDEAMVGVGKGMMNGKDVENLERVVGLLGVGVKGGGDGQVDEDRMDES</sequence>
<evidence type="ECO:0000256" key="3">
    <source>
        <dbReference type="ARBA" id="ARBA00022454"/>
    </source>
</evidence>
<dbReference type="EMBL" id="MU865016">
    <property type="protein sequence ID" value="KAK4460278.1"/>
    <property type="molecule type" value="Genomic_DNA"/>
</dbReference>
<evidence type="ECO:0000256" key="5">
    <source>
        <dbReference type="ARBA" id="ARBA00022776"/>
    </source>
</evidence>
<evidence type="ECO:0000256" key="9">
    <source>
        <dbReference type="ARBA" id="ARBA00023328"/>
    </source>
</evidence>
<reference evidence="11" key="1">
    <citation type="journal article" date="2023" name="Mol. Phylogenet. Evol.">
        <title>Genome-scale phylogeny and comparative genomics of the fungal order Sordariales.</title>
        <authorList>
            <person name="Hensen N."/>
            <person name="Bonometti L."/>
            <person name="Westerberg I."/>
            <person name="Brannstrom I.O."/>
            <person name="Guillou S."/>
            <person name="Cros-Aarteil S."/>
            <person name="Calhoun S."/>
            <person name="Haridas S."/>
            <person name="Kuo A."/>
            <person name="Mondo S."/>
            <person name="Pangilinan J."/>
            <person name="Riley R."/>
            <person name="LaButti K."/>
            <person name="Andreopoulos B."/>
            <person name="Lipzen A."/>
            <person name="Chen C."/>
            <person name="Yan M."/>
            <person name="Daum C."/>
            <person name="Ng V."/>
            <person name="Clum A."/>
            <person name="Steindorff A."/>
            <person name="Ohm R.A."/>
            <person name="Martin F."/>
            <person name="Silar P."/>
            <person name="Natvig D.O."/>
            <person name="Lalanne C."/>
            <person name="Gautier V."/>
            <person name="Ament-Velasquez S.L."/>
            <person name="Kruys A."/>
            <person name="Hutchinson M.I."/>
            <person name="Powell A.J."/>
            <person name="Barry K."/>
            <person name="Miller A.N."/>
            <person name="Grigoriev I.V."/>
            <person name="Debuchy R."/>
            <person name="Gladieux P."/>
            <person name="Hiltunen Thoren M."/>
            <person name="Johannesson H."/>
        </authorList>
    </citation>
    <scope>NUCLEOTIDE SEQUENCE</scope>
    <source>
        <strain evidence="11">PSN324</strain>
    </source>
</reference>
<comment type="similarity">
    <text evidence="2">Belongs to the mis12 family.</text>
</comment>
<evidence type="ECO:0000256" key="7">
    <source>
        <dbReference type="ARBA" id="ARBA00023054"/>
    </source>
</evidence>
<evidence type="ECO:0000313" key="11">
    <source>
        <dbReference type="EMBL" id="KAK4460278.1"/>
    </source>
</evidence>
<keyword evidence="9" id="KW-0137">Centromere</keyword>
<keyword evidence="6" id="KW-0995">Kinetochore</keyword>
<evidence type="ECO:0000256" key="10">
    <source>
        <dbReference type="SAM" id="MobiDB-lite"/>
    </source>
</evidence>
<keyword evidence="3" id="KW-0158">Chromosome</keyword>
<gene>
    <name evidence="11" type="ORF">QBC42DRAFT_229949</name>
</gene>
<dbReference type="GO" id="GO:0051382">
    <property type="term" value="P:kinetochore assembly"/>
    <property type="evidence" value="ECO:0007669"/>
    <property type="project" value="TreeGrafter"/>
</dbReference>
<comment type="subcellular location">
    <subcellularLocation>
        <location evidence="1">Chromosome</location>
        <location evidence="1">Centromere</location>
        <location evidence="1">Kinetochore</location>
    </subcellularLocation>
</comment>
<evidence type="ECO:0000256" key="6">
    <source>
        <dbReference type="ARBA" id="ARBA00022838"/>
    </source>
</evidence>
<dbReference type="GO" id="GO:0005634">
    <property type="term" value="C:nucleus"/>
    <property type="evidence" value="ECO:0007669"/>
    <property type="project" value="InterPro"/>
</dbReference>
<name>A0AAV9HHT4_9PEZI</name>